<dbReference type="AlphaFoldDB" id="A0A1I7K0P0"/>
<keyword evidence="9" id="KW-1185">Reference proteome</keyword>
<dbReference type="SFLD" id="SFLDG00180">
    <property type="entry name" value="muconate_cycloisomerase"/>
    <property type="match status" value="1"/>
</dbReference>
<dbReference type="InterPro" id="IPR013342">
    <property type="entry name" value="Mandelate_racemase_C"/>
</dbReference>
<dbReference type="SUPFAM" id="SSF51604">
    <property type="entry name" value="Enolase C-terminal domain-like"/>
    <property type="match status" value="1"/>
</dbReference>
<evidence type="ECO:0000313" key="8">
    <source>
        <dbReference type="EMBL" id="SFU91028.1"/>
    </source>
</evidence>
<dbReference type="Pfam" id="PF13378">
    <property type="entry name" value="MR_MLE_C"/>
    <property type="match status" value="1"/>
</dbReference>
<dbReference type="SUPFAM" id="SSF54826">
    <property type="entry name" value="Enolase N-terminal domain-like"/>
    <property type="match status" value="1"/>
</dbReference>
<evidence type="ECO:0000259" key="7">
    <source>
        <dbReference type="SMART" id="SM00922"/>
    </source>
</evidence>
<evidence type="ECO:0000313" key="9">
    <source>
        <dbReference type="Proteomes" id="UP000183508"/>
    </source>
</evidence>
<organism evidence="8 9">
    <name type="scientific">Alicyclobacillus macrosporangiidus</name>
    <dbReference type="NCBI Taxonomy" id="392015"/>
    <lineage>
        <taxon>Bacteria</taxon>
        <taxon>Bacillati</taxon>
        <taxon>Bacillota</taxon>
        <taxon>Bacilli</taxon>
        <taxon>Bacillales</taxon>
        <taxon>Alicyclobacillaceae</taxon>
        <taxon>Alicyclobacillus</taxon>
    </lineage>
</organism>
<comment type="cofactor">
    <cofactor evidence="1">
        <name>a divalent metal cation</name>
        <dbReference type="ChEBI" id="CHEBI:60240"/>
    </cofactor>
</comment>
<evidence type="ECO:0000256" key="3">
    <source>
        <dbReference type="ARBA" id="ARBA00022842"/>
    </source>
</evidence>
<protein>
    <recommendedName>
        <fullName evidence="5 6">o-succinylbenzoate synthase</fullName>
        <ecNumber evidence="5 6">4.2.1.113</ecNumber>
    </recommendedName>
</protein>
<dbReference type="SFLD" id="SFLDF00009">
    <property type="entry name" value="o-succinylbenzoate_synthase"/>
    <property type="match status" value="1"/>
</dbReference>
<dbReference type="CDD" id="cd03317">
    <property type="entry name" value="NAAAR"/>
    <property type="match status" value="1"/>
</dbReference>
<dbReference type="eggNOG" id="COG4948">
    <property type="taxonomic scope" value="Bacteria"/>
</dbReference>
<dbReference type="InterPro" id="IPR013341">
    <property type="entry name" value="Mandelate_racemase_N_dom"/>
</dbReference>
<keyword evidence="2" id="KW-0479">Metal-binding</keyword>
<feature type="domain" description="Mandelate racemase/muconate lactonizing enzyme C-terminal" evidence="7">
    <location>
        <begin position="146"/>
        <end position="238"/>
    </location>
</feature>
<dbReference type="STRING" id="392015.SAMN05421543_1138"/>
<dbReference type="Pfam" id="PF02746">
    <property type="entry name" value="MR_MLE_N"/>
    <property type="match status" value="1"/>
</dbReference>
<evidence type="ECO:0000256" key="6">
    <source>
        <dbReference type="NCBIfam" id="TIGR01928"/>
    </source>
</evidence>
<dbReference type="UniPathway" id="UPA00079"/>
<dbReference type="InterPro" id="IPR036849">
    <property type="entry name" value="Enolase-like_C_sf"/>
</dbReference>
<dbReference type="InterPro" id="IPR029017">
    <property type="entry name" value="Enolase-like_N"/>
</dbReference>
<dbReference type="Gene3D" id="3.30.390.10">
    <property type="entry name" value="Enolase-like, N-terminal domain"/>
    <property type="match status" value="1"/>
</dbReference>
<dbReference type="SFLD" id="SFLDS00001">
    <property type="entry name" value="Enolase"/>
    <property type="match status" value="1"/>
</dbReference>
<keyword evidence="4" id="KW-0456">Lyase</keyword>
<dbReference type="InterPro" id="IPR010197">
    <property type="entry name" value="OSBS/NAAAR"/>
</dbReference>
<dbReference type="GO" id="GO:0009234">
    <property type="term" value="P:menaquinone biosynthetic process"/>
    <property type="evidence" value="ECO:0007669"/>
    <property type="project" value="UniProtKB-UniRule"/>
</dbReference>
<dbReference type="RefSeq" id="WP_074953289.1">
    <property type="nucleotide sequence ID" value="NZ_FPBV01000013.1"/>
</dbReference>
<dbReference type="EC" id="4.2.1.113" evidence="5 6"/>
<dbReference type="UniPathway" id="UPA01057">
    <property type="reaction ID" value="UER00165"/>
</dbReference>
<dbReference type="Proteomes" id="UP000183508">
    <property type="component" value="Unassembled WGS sequence"/>
</dbReference>
<dbReference type="OrthoDB" id="9774531at2"/>
<dbReference type="PANTHER" id="PTHR48073:SF5">
    <property type="entry name" value="O-SUCCINYLBENZOATE SYNTHASE"/>
    <property type="match status" value="1"/>
</dbReference>
<evidence type="ECO:0000256" key="5">
    <source>
        <dbReference type="ARBA" id="ARBA00029491"/>
    </source>
</evidence>
<dbReference type="InterPro" id="IPR029065">
    <property type="entry name" value="Enolase_C-like"/>
</dbReference>
<dbReference type="GO" id="GO:0043748">
    <property type="term" value="F:O-succinylbenzoate synthase activity"/>
    <property type="evidence" value="ECO:0007669"/>
    <property type="project" value="UniProtKB-EC"/>
</dbReference>
<evidence type="ECO:0000256" key="1">
    <source>
        <dbReference type="ARBA" id="ARBA00001968"/>
    </source>
</evidence>
<keyword evidence="3" id="KW-0460">Magnesium</keyword>
<name>A0A1I7K0P0_9BACL</name>
<dbReference type="NCBIfam" id="TIGR01928">
    <property type="entry name" value="menC_lowGC_arch"/>
    <property type="match status" value="1"/>
</dbReference>
<evidence type="ECO:0000256" key="2">
    <source>
        <dbReference type="ARBA" id="ARBA00022723"/>
    </source>
</evidence>
<evidence type="ECO:0000256" key="4">
    <source>
        <dbReference type="ARBA" id="ARBA00023239"/>
    </source>
</evidence>
<dbReference type="GO" id="GO:0016854">
    <property type="term" value="F:racemase and epimerase activity"/>
    <property type="evidence" value="ECO:0007669"/>
    <property type="project" value="UniProtKB-ARBA"/>
</dbReference>
<dbReference type="Gene3D" id="3.20.20.120">
    <property type="entry name" value="Enolase-like C-terminal domain"/>
    <property type="match status" value="1"/>
</dbReference>
<gene>
    <name evidence="8" type="ORF">SAMN05421543_1138</name>
</gene>
<accession>A0A1I7K0P0</accession>
<dbReference type="PANTHER" id="PTHR48073">
    <property type="entry name" value="O-SUCCINYLBENZOATE SYNTHASE-RELATED"/>
    <property type="match status" value="1"/>
</dbReference>
<dbReference type="SMART" id="SM00922">
    <property type="entry name" value="MR_MLE"/>
    <property type="match status" value="1"/>
</dbReference>
<dbReference type="GO" id="GO:0046872">
    <property type="term" value="F:metal ion binding"/>
    <property type="evidence" value="ECO:0007669"/>
    <property type="project" value="UniProtKB-KW"/>
</dbReference>
<reference evidence="9" key="1">
    <citation type="submission" date="2016-10" db="EMBL/GenBank/DDBJ databases">
        <authorList>
            <person name="Varghese N."/>
        </authorList>
    </citation>
    <scope>NUCLEOTIDE SEQUENCE [LARGE SCALE GENOMIC DNA]</scope>
    <source>
        <strain evidence="9">DSM 17980</strain>
    </source>
</reference>
<sequence>MKLQSVRLRWLKMRMREPFETSFGREQDKDVVVVEVRSRAGAAGFAECVAMSDPLYNEETADTAWLMLKKYFVPRVLALSFQSLEDVRAVSRALAPFKGNRMAKAAIEMAVWDAWANESGQPLPGLLGGVRDEIPVGISVGIQPDIPTLLKKIEGYVAQGFARVKVKVKPGWDLEPLAAIRRAFPDLPLMADANSAYRLADADHLRRFDAFGLTMIEQPLAYDDLLDHATLQRQLQTPICLDESIHTAEDARKAIEAGACRVINIKVGRVGGFAEAVAIHDVARAHGVPVWCGGMLETGIGRLHNIALTALPGFTLPGDTAPSARYFDEDVIDPPVEFLRPGVLAVPPLAGVAERVRRDRLAKWSVAEEEIGGD</sequence>
<proteinExistence type="predicted"/>
<dbReference type="EMBL" id="FPBV01000013">
    <property type="protein sequence ID" value="SFU91028.1"/>
    <property type="molecule type" value="Genomic_DNA"/>
</dbReference>